<dbReference type="GO" id="GO:0046872">
    <property type="term" value="F:metal ion binding"/>
    <property type="evidence" value="ECO:0007669"/>
    <property type="project" value="UniProtKB-KW"/>
</dbReference>
<name>A0A0E0GBD9_ORYNI</name>
<feature type="transmembrane region" description="Helical" evidence="24">
    <location>
        <begin position="244"/>
        <end position="266"/>
    </location>
</feature>
<evidence type="ECO:0000256" key="11">
    <source>
        <dbReference type="ARBA" id="ARBA00022989"/>
    </source>
</evidence>
<comment type="subcellular location">
    <subcellularLocation>
        <location evidence="1">Endoplasmic reticulum membrane</location>
        <topology evidence="1">Multi-pass membrane protein</topology>
    </subcellularLocation>
</comment>
<reference evidence="27" key="2">
    <citation type="submission" date="2018-04" db="EMBL/GenBank/DDBJ databases">
        <title>OnivRS2 (Oryza nivara Reference Sequence Version 2).</title>
        <authorList>
            <person name="Zhang J."/>
            <person name="Kudrna D."/>
            <person name="Lee S."/>
            <person name="Talag J."/>
            <person name="Rajasekar S."/>
            <person name="Welchert J."/>
            <person name="Hsing Y.-I."/>
            <person name="Wing R.A."/>
        </authorList>
    </citation>
    <scope>NUCLEOTIDE SEQUENCE [LARGE SCALE GENOMIC DNA]</scope>
    <source>
        <strain evidence="27">SL10</strain>
    </source>
</reference>
<keyword evidence="10" id="KW-0809">Transit peptide</keyword>
<keyword evidence="11 24" id="KW-1133">Transmembrane helix</keyword>
<evidence type="ECO:0000256" key="2">
    <source>
        <dbReference type="ARBA" id="ARBA00012336"/>
    </source>
</evidence>
<keyword evidence="4 24" id="KW-0812">Transmembrane</keyword>
<dbReference type="Gene3D" id="1.25.40.10">
    <property type="entry name" value="Tetratricopeptide repeat domain"/>
    <property type="match status" value="4"/>
</dbReference>
<evidence type="ECO:0000256" key="1">
    <source>
        <dbReference type="ARBA" id="ARBA00004477"/>
    </source>
</evidence>
<dbReference type="STRING" id="4536.A0A0E0GBD9"/>
<dbReference type="OMA" id="NGMCEYM"/>
<dbReference type="Pfam" id="PF01535">
    <property type="entry name" value="PPR"/>
    <property type="match status" value="5"/>
</dbReference>
<evidence type="ECO:0000256" key="8">
    <source>
        <dbReference type="ARBA" id="ARBA00022824"/>
    </source>
</evidence>
<feature type="repeat" description="PPR" evidence="22">
    <location>
        <begin position="769"/>
        <end position="803"/>
    </location>
</feature>
<dbReference type="InterPro" id="IPR046848">
    <property type="entry name" value="E_motif"/>
</dbReference>
<dbReference type="Gene3D" id="3.30.2010.10">
    <property type="entry name" value="Metalloproteases ('zincins'), catalytic domain"/>
    <property type="match status" value="1"/>
</dbReference>
<dbReference type="FunFam" id="1.25.40.10:FF:002551">
    <property type="entry name" value="Pentatricopeptide (PPR) repeat-containing protein-like"/>
    <property type="match status" value="1"/>
</dbReference>
<evidence type="ECO:0000313" key="27">
    <source>
        <dbReference type="EnsemblPlants" id="ONIVA02G31030.1"/>
    </source>
</evidence>
<keyword evidence="7" id="KW-0378">Hydrolase</keyword>
<dbReference type="NCBIfam" id="TIGR00756">
    <property type="entry name" value="PPR"/>
    <property type="match status" value="5"/>
</dbReference>
<evidence type="ECO:0000256" key="18">
    <source>
        <dbReference type="ARBA" id="ARBA00079142"/>
    </source>
</evidence>
<evidence type="ECO:0000256" key="3">
    <source>
        <dbReference type="ARBA" id="ARBA00022670"/>
    </source>
</evidence>
<protein>
    <recommendedName>
        <fullName evidence="16">CAAX prenyl protease 1 homolog</fullName>
        <ecNumber evidence="2">3.4.24.84</ecNumber>
    </recommendedName>
    <alternativeName>
        <fullName evidence="17">Farnesylated proteins-converting enzyme 1</fullName>
    </alternativeName>
    <alternativeName>
        <fullName evidence="19">Prenyl protein-specific endoprotease 1</fullName>
    </alternativeName>
    <alternativeName>
        <fullName evidence="18">Zinc metalloproteinase Ste24 homolog</fullName>
    </alternativeName>
</protein>
<keyword evidence="13 24" id="KW-0472">Membrane</keyword>
<feature type="repeat" description="PPR" evidence="22">
    <location>
        <begin position="1044"/>
        <end position="1078"/>
    </location>
</feature>
<dbReference type="AlphaFoldDB" id="A0A0E0GBD9"/>
<dbReference type="FunFam" id="1.25.40.10:FF:000090">
    <property type="entry name" value="Pentatricopeptide repeat-containing protein, chloroplastic"/>
    <property type="match status" value="1"/>
</dbReference>
<dbReference type="eggNOG" id="KOG4197">
    <property type="taxonomic scope" value="Eukaryota"/>
</dbReference>
<dbReference type="InterPro" id="IPR002885">
    <property type="entry name" value="PPR_rpt"/>
</dbReference>
<comment type="catalytic activity">
    <reaction evidence="14">
        <text>Hydrolyzes the peptide bond -P2-(S-farnesyl or geranylgeranyl)C-P1'-P2'-P3'-COOH where P1' and P2' are amino acids with aliphatic side chains and P3' is any C-terminal residue.</text>
        <dbReference type="EC" id="3.4.24.84"/>
    </reaction>
</comment>
<dbReference type="InterPro" id="IPR001915">
    <property type="entry name" value="Peptidase_M48"/>
</dbReference>
<dbReference type="InterPro" id="IPR027057">
    <property type="entry name" value="CAXX_Prtase_1"/>
</dbReference>
<evidence type="ECO:0000256" key="6">
    <source>
        <dbReference type="ARBA" id="ARBA00022737"/>
    </source>
</evidence>
<evidence type="ECO:0000256" key="16">
    <source>
        <dbReference type="ARBA" id="ARBA00072199"/>
    </source>
</evidence>
<dbReference type="Pfam" id="PF13041">
    <property type="entry name" value="PPR_2"/>
    <property type="match status" value="2"/>
</dbReference>
<proteinExistence type="inferred from homology"/>
<feature type="domain" description="Peptidase M48" evidence="25">
    <location>
        <begin position="277"/>
        <end position="407"/>
    </location>
</feature>
<keyword evidence="6" id="KW-0677">Repeat</keyword>
<dbReference type="InterPro" id="IPR046960">
    <property type="entry name" value="PPR_At4g14850-like_plant"/>
</dbReference>
<keyword evidence="28" id="KW-1185">Reference proteome</keyword>
<evidence type="ECO:0000256" key="19">
    <source>
        <dbReference type="ARBA" id="ARBA00083451"/>
    </source>
</evidence>
<evidence type="ECO:0000256" key="20">
    <source>
        <dbReference type="PIRSR" id="PIRSR627057-1"/>
    </source>
</evidence>
<dbReference type="CDD" id="cd07343">
    <property type="entry name" value="M48A_Zmpste24p_like"/>
    <property type="match status" value="1"/>
</dbReference>
<dbReference type="GO" id="GO:0009451">
    <property type="term" value="P:RNA modification"/>
    <property type="evidence" value="ECO:0007669"/>
    <property type="project" value="InterPro"/>
</dbReference>
<reference evidence="27" key="1">
    <citation type="submission" date="2015-04" db="UniProtKB">
        <authorList>
            <consortium name="EnsemblPlants"/>
        </authorList>
    </citation>
    <scope>IDENTIFICATION</scope>
    <source>
        <strain evidence="27">SL10</strain>
    </source>
</reference>
<dbReference type="Pfam" id="PF20431">
    <property type="entry name" value="E_motif"/>
    <property type="match status" value="1"/>
</dbReference>
<dbReference type="InterPro" id="IPR032456">
    <property type="entry name" value="Peptidase_M48_N"/>
</dbReference>
<dbReference type="Pfam" id="PF16491">
    <property type="entry name" value="Peptidase_M48_N"/>
    <property type="match status" value="1"/>
</dbReference>
<keyword evidence="3" id="KW-0645">Protease</keyword>
<evidence type="ECO:0000256" key="23">
    <source>
        <dbReference type="SAM" id="MobiDB-lite"/>
    </source>
</evidence>
<dbReference type="PANTHER" id="PTHR24015:SF388">
    <property type="entry name" value="OS02G0680500 PROTEIN"/>
    <property type="match status" value="1"/>
</dbReference>
<feature type="binding site" evidence="21">
    <location>
        <position position="347"/>
    </location>
    <ligand>
        <name>Zn(2+)</name>
        <dbReference type="ChEBI" id="CHEBI:29105"/>
        <note>catalytic</note>
    </ligand>
</feature>
<keyword evidence="5 21" id="KW-0479">Metal-binding</keyword>
<dbReference type="GO" id="GO:0004222">
    <property type="term" value="F:metalloendopeptidase activity"/>
    <property type="evidence" value="ECO:0007669"/>
    <property type="project" value="InterPro"/>
</dbReference>
<evidence type="ECO:0000256" key="22">
    <source>
        <dbReference type="PROSITE-ProRule" id="PRU00708"/>
    </source>
</evidence>
<keyword evidence="8" id="KW-0256">Endoplasmic reticulum</keyword>
<comment type="cofactor">
    <cofactor evidence="21">
        <name>Zn(2+)</name>
        <dbReference type="ChEBI" id="CHEBI:29105"/>
    </cofactor>
    <text evidence="21">Binds 1 zinc ion per subunit.</text>
</comment>
<dbReference type="HOGENOM" id="CLU_006689_0_0_1"/>
<accession>A0A0E0GBD9</accession>
<evidence type="ECO:0000256" key="17">
    <source>
        <dbReference type="ARBA" id="ARBA00076776"/>
    </source>
</evidence>
<dbReference type="EnsemblPlants" id="ONIVA02G31030.1">
    <property type="protein sequence ID" value="ONIVA02G31030.1"/>
    <property type="gene ID" value="ONIVA02G31030"/>
</dbReference>
<evidence type="ECO:0000256" key="14">
    <source>
        <dbReference type="ARBA" id="ARBA00044456"/>
    </source>
</evidence>
<evidence type="ECO:0000256" key="12">
    <source>
        <dbReference type="ARBA" id="ARBA00023049"/>
    </source>
</evidence>
<feature type="active site" description="Proton donor" evidence="20">
    <location>
        <position position="405"/>
    </location>
</feature>
<dbReference type="GO" id="GO:0003723">
    <property type="term" value="F:RNA binding"/>
    <property type="evidence" value="ECO:0007669"/>
    <property type="project" value="InterPro"/>
</dbReference>
<evidence type="ECO:0000256" key="13">
    <source>
        <dbReference type="ARBA" id="ARBA00023136"/>
    </source>
</evidence>
<evidence type="ECO:0000313" key="28">
    <source>
        <dbReference type="Proteomes" id="UP000006591"/>
    </source>
</evidence>
<evidence type="ECO:0000256" key="15">
    <source>
        <dbReference type="ARBA" id="ARBA00060927"/>
    </source>
</evidence>
<feature type="region of interest" description="Disordered" evidence="23">
    <location>
        <begin position="1"/>
        <end position="65"/>
    </location>
</feature>
<feature type="repeat" description="PPR" evidence="22">
    <location>
        <begin position="1080"/>
        <end position="1110"/>
    </location>
</feature>
<feature type="domain" description="CAAX prenyl protease 1 N-terminal" evidence="26">
    <location>
        <begin position="90"/>
        <end position="273"/>
    </location>
</feature>
<dbReference type="EC" id="3.4.24.84" evidence="2"/>
<dbReference type="FunFam" id="3.30.2010.10:FF:000005">
    <property type="entry name" value="CAAX prenyl protease"/>
    <property type="match status" value="1"/>
</dbReference>
<dbReference type="Proteomes" id="UP000006591">
    <property type="component" value="Chromosome 2"/>
</dbReference>
<feature type="binding site" evidence="21">
    <location>
        <position position="351"/>
    </location>
    <ligand>
        <name>Zn(2+)</name>
        <dbReference type="ChEBI" id="CHEBI:29105"/>
        <note>catalytic</note>
    </ligand>
</feature>
<comment type="similarity">
    <text evidence="15">Belongs to the peptidase M48A family.</text>
</comment>
<evidence type="ECO:0000256" key="7">
    <source>
        <dbReference type="ARBA" id="ARBA00022801"/>
    </source>
</evidence>
<feature type="repeat" description="PPR" evidence="22">
    <location>
        <begin position="942"/>
        <end position="977"/>
    </location>
</feature>
<feature type="transmembrane region" description="Helical" evidence="24">
    <location>
        <begin position="218"/>
        <end position="238"/>
    </location>
</feature>
<evidence type="ECO:0000256" key="21">
    <source>
        <dbReference type="PIRSR" id="PIRSR627057-2"/>
    </source>
</evidence>
<evidence type="ECO:0000256" key="5">
    <source>
        <dbReference type="ARBA" id="ARBA00022723"/>
    </source>
</evidence>
<dbReference type="eggNOG" id="KOG2719">
    <property type="taxonomic scope" value="Eukaryota"/>
</dbReference>
<feature type="active site" evidence="20">
    <location>
        <position position="348"/>
    </location>
</feature>
<sequence>MTREVSGAAAEDRVGRRSGAMVAERQRAKPAARSGVMVDEDGDSDKFEEEEWDDDAQSQRGGARQSRQAKWGDGFMILMYIFETYLDIRQHRALKEPTLPKPLVGVISGEKFERSRAYSLDKSKFHFIHEAVTILMDTTILYYRVLPWVWKKSGELATNAGLNAENEILHTLAFLAGVMIWSQITDLPFSLYSTFVIEAKHGFNKQTIWLFIRDMIKGILLSILLGPPIVAAIIIIVQNGGPYLAIYLWGFMFALSLVMMTIYPIVIAPLFNKFTPLPEGVLREKIEKLAASLSFPLKKLFVVDGSTRSSHSNAYMYGFFKNKRIVLYDTLIQQCSSEDEIVSVIAHELGHWKLNHTVYSFVAVQLLMFLQFGGYTLVRNSKDLFESFGFEDQPVIIGLIIFQADAFAKNLGYAPQLRAALVKLQIRGIQPTTTPIHPLLKGSLLLKTQTAKRKTNGKLIHLKHRSLYSSMGYLTVSWNRFNVRDVNGMCEYMRSTNDLHVGVFSYYFRQEIEVNQLLKCSDAHAARRSPTDALMYLVHGTYAKKLARYRTVQLLNPFAGPLSLSVSLQAPMLSLSTPSSPPPPLPPRRATTAPTPVSLLRGAADRRDAPLTSALHAALLKSGALDRTQPLTASNSLLHAYLQCGLLSDALRLLDEMPRRDAATCASLVSALCRLGAPLDAIRAYMDMLTQDADDEDGGLRPNEFTAAALLQACGLAKVARLGRMVHGHLVTSGFCCDPFVVGSLVNTYAKVGDVVSAEKLLLGMDSRDVVSWTALLSGCVLNGMLAKALKVFVMMLEDNVLPNNVTMLSVIQACSLMGESGLFSSLHALVVRLGLENDVSVVNSLIIMYAKNGFVEEATGLFEDLYLRRGDVCPNSDVLSALLFGCTVSGSLKYGKGIHAHLIKMNDLPSISIENSLMGMYARFEQVDAAYVVFKGMQIKDIVSWNTMISCLAKSDHVDEALELFSILHGGDGLVPDFVTVLSVVQACSNAGLLQQGQMLHGYIIKSGSLYGVSICNALISMYAKLGRIDFSEQIFEQMDIKDIVSWNSMINAYGIHGDGLSSLRIFNELQDDGTCSPNAITFVSLISACSHSGLVSEGYRCFQSMKNDYGIEPSMDHYASVVDLLGRSGRFAEAEQFIRNMPVHPNSSIWGPLLAACSLYGNIDLAEKAAIELSILEPESDIWRVSLSNVYAVVGRWKDSAKIRTEMKRVGLKKEAGWSFVDVGGVEGFKFVAADTRHGDSEQIYAVLRSMNKHMADVAGDVHQSSLVSVIS</sequence>
<organism evidence="27">
    <name type="scientific">Oryza nivara</name>
    <name type="common">Indian wild rice</name>
    <name type="synonym">Oryza sativa f. spontanea</name>
    <dbReference type="NCBI Taxonomy" id="4536"/>
    <lineage>
        <taxon>Eukaryota</taxon>
        <taxon>Viridiplantae</taxon>
        <taxon>Streptophyta</taxon>
        <taxon>Embryophyta</taxon>
        <taxon>Tracheophyta</taxon>
        <taxon>Spermatophyta</taxon>
        <taxon>Magnoliopsida</taxon>
        <taxon>Liliopsida</taxon>
        <taxon>Poales</taxon>
        <taxon>Poaceae</taxon>
        <taxon>BOP clade</taxon>
        <taxon>Oryzoideae</taxon>
        <taxon>Oryzeae</taxon>
        <taxon>Oryzinae</taxon>
        <taxon>Oryza</taxon>
    </lineage>
</organism>
<evidence type="ECO:0000259" key="25">
    <source>
        <dbReference type="Pfam" id="PF01435"/>
    </source>
</evidence>
<evidence type="ECO:0000256" key="9">
    <source>
        <dbReference type="ARBA" id="ARBA00022833"/>
    </source>
</evidence>
<evidence type="ECO:0000259" key="26">
    <source>
        <dbReference type="Pfam" id="PF16491"/>
    </source>
</evidence>
<dbReference type="GO" id="GO:0005789">
    <property type="term" value="C:endoplasmic reticulum membrane"/>
    <property type="evidence" value="ECO:0007669"/>
    <property type="project" value="UniProtKB-SubCell"/>
</dbReference>
<dbReference type="PROSITE" id="PS51375">
    <property type="entry name" value="PPR"/>
    <property type="match status" value="5"/>
</dbReference>
<dbReference type="Pfam" id="PF01435">
    <property type="entry name" value="Peptidase_M48"/>
    <property type="match status" value="1"/>
</dbReference>
<dbReference type="FunFam" id="1.25.40.10:FF:002555">
    <property type="entry name" value="Pentatricopeptide (PPR) repeat-containing protein-like"/>
    <property type="match status" value="1"/>
</dbReference>
<dbReference type="InterPro" id="IPR011990">
    <property type="entry name" value="TPR-like_helical_dom_sf"/>
</dbReference>
<keyword evidence="12" id="KW-0482">Metalloprotease</keyword>
<feature type="repeat" description="PPR" evidence="22">
    <location>
        <begin position="630"/>
        <end position="664"/>
    </location>
</feature>
<evidence type="ECO:0000256" key="4">
    <source>
        <dbReference type="ARBA" id="ARBA00022692"/>
    </source>
</evidence>
<keyword evidence="9 21" id="KW-0862">Zinc</keyword>
<evidence type="ECO:0000256" key="24">
    <source>
        <dbReference type="SAM" id="Phobius"/>
    </source>
</evidence>
<dbReference type="Gramene" id="ONIVA02G31030.1">
    <property type="protein sequence ID" value="ONIVA02G31030.1"/>
    <property type="gene ID" value="ONIVA02G31030"/>
</dbReference>
<evidence type="ECO:0000256" key="10">
    <source>
        <dbReference type="ARBA" id="ARBA00022946"/>
    </source>
</evidence>
<dbReference type="GO" id="GO:0071586">
    <property type="term" value="P:CAAX-box protein processing"/>
    <property type="evidence" value="ECO:0007669"/>
    <property type="project" value="InterPro"/>
</dbReference>
<dbReference type="PANTHER" id="PTHR24015">
    <property type="entry name" value="OS07G0578800 PROTEIN-RELATED"/>
    <property type="match status" value="1"/>
</dbReference>
<feature type="compositionally biased region" description="Acidic residues" evidence="23">
    <location>
        <begin position="38"/>
        <end position="56"/>
    </location>
</feature>
<feature type="region of interest" description="Disordered" evidence="23">
    <location>
        <begin position="575"/>
        <end position="594"/>
    </location>
</feature>